<gene>
    <name evidence="4" type="ORF">GCM10010517_51440</name>
</gene>
<name>A0ABN3W367_9ACTN</name>
<dbReference type="Gene3D" id="1.25.40.10">
    <property type="entry name" value="Tetratricopeptide repeat domain"/>
    <property type="match status" value="1"/>
</dbReference>
<dbReference type="InterPro" id="IPR027417">
    <property type="entry name" value="P-loop_NTPase"/>
</dbReference>
<organism evidence="4 5">
    <name type="scientific">Streptosporangium fragile</name>
    <dbReference type="NCBI Taxonomy" id="46186"/>
    <lineage>
        <taxon>Bacteria</taxon>
        <taxon>Bacillati</taxon>
        <taxon>Actinomycetota</taxon>
        <taxon>Actinomycetes</taxon>
        <taxon>Streptosporangiales</taxon>
        <taxon>Streptosporangiaceae</taxon>
        <taxon>Streptosporangium</taxon>
    </lineage>
</organism>
<feature type="domain" description="HTH luxR-type" evidence="3">
    <location>
        <begin position="692"/>
        <end position="757"/>
    </location>
</feature>
<comment type="caution">
    <text evidence="4">The sequence shown here is derived from an EMBL/GenBank/DDBJ whole genome shotgun (WGS) entry which is preliminary data.</text>
</comment>
<protein>
    <recommendedName>
        <fullName evidence="3">HTH luxR-type domain-containing protein</fullName>
    </recommendedName>
</protein>
<evidence type="ECO:0000256" key="2">
    <source>
        <dbReference type="ARBA" id="ARBA00022840"/>
    </source>
</evidence>
<keyword evidence="2" id="KW-0067">ATP-binding</keyword>
<dbReference type="PANTHER" id="PTHR16305">
    <property type="entry name" value="TESTICULAR SOLUBLE ADENYLYL CYCLASE"/>
    <property type="match status" value="1"/>
</dbReference>
<dbReference type="PRINTS" id="PR00038">
    <property type="entry name" value="HTHLUXR"/>
</dbReference>
<dbReference type="Pfam" id="PF00196">
    <property type="entry name" value="GerE"/>
    <property type="match status" value="1"/>
</dbReference>
<dbReference type="InterPro" id="IPR000792">
    <property type="entry name" value="Tscrpt_reg_LuxR_C"/>
</dbReference>
<sequence>MRGRRDEWATALTVLGNVAGTTANVLLVEGEPGIGKTLLLDEAASVAAARGTAVARGRADELGRPAPFGPLLWALREGPALPAVARSACVEGPGLVLWLAEQVRLSLERRSAAGPLLVTLDDLQWADPATLMALRTLPSWLAARPVAWLLARRNTAAHDAGRLFDLLEEEGAGRIVLRPLDGDAMAELAADTLGAPPEGRLAELATQAGGNPLLLLALLTGLREEGAVVVGADAACLSRTAAPGAGLPRRVHTAVRRRLEELDAKTRHVLEATAVLGRSFSPSYAAEMLGETPAALLPPLQEALDAGVLDATPDELAFRHELLWRSVVERVPAPVRRALQEQIGRRPRGRAGPGFRHADGATAEPLTNLALLAWDEGRLSRGLDLAREAADLPSEGLHRHPRAVLAAMLTDLWLLDEAEAVIADAAEKAGDDPVWAAEIPVLRARLDLAAGRLGSAIEHAETGLTAAGTLAAPALASSAVSVLGTASLRAGDVPGAVRYLEHDPARSARGVPPYTRLRSELTAGRISEACGGAARGMSSLGGVYDALPRHTGALTSEPTAAAWLVRVAMAVDDRHRADAVVDAAEGIAWRNPGLPNPSVAAGHARALREGDPEALRRVVADHTEMWARGSAAEDLGVLLGADPGCRAQAVESLDTALTCYEAAAAVRDAARVRGRLRRLGERRRHWVRTEHPVSGWTSLTATERAVCGLVAQGLTNRQAAEQMFISEHTVAFHLRQVFRKLGIHSRVELAGLATRADAGADIRRR</sequence>
<dbReference type="InterPro" id="IPR036388">
    <property type="entry name" value="WH-like_DNA-bd_sf"/>
</dbReference>
<dbReference type="SUPFAM" id="SSF48452">
    <property type="entry name" value="TPR-like"/>
    <property type="match status" value="1"/>
</dbReference>
<evidence type="ECO:0000259" key="3">
    <source>
        <dbReference type="PROSITE" id="PS50043"/>
    </source>
</evidence>
<keyword evidence="5" id="KW-1185">Reference proteome</keyword>
<dbReference type="RefSeq" id="WP_344976625.1">
    <property type="nucleotide sequence ID" value="NZ_BAAAVI010000041.1"/>
</dbReference>
<dbReference type="EMBL" id="BAAAVI010000041">
    <property type="protein sequence ID" value="GAA2887559.1"/>
    <property type="molecule type" value="Genomic_DNA"/>
</dbReference>
<dbReference type="SUPFAM" id="SSF52540">
    <property type="entry name" value="P-loop containing nucleoside triphosphate hydrolases"/>
    <property type="match status" value="1"/>
</dbReference>
<dbReference type="InterPro" id="IPR041664">
    <property type="entry name" value="AAA_16"/>
</dbReference>
<dbReference type="Proteomes" id="UP001500831">
    <property type="component" value="Unassembled WGS sequence"/>
</dbReference>
<dbReference type="PANTHER" id="PTHR16305:SF35">
    <property type="entry name" value="TRANSCRIPTIONAL ACTIVATOR DOMAIN"/>
    <property type="match status" value="1"/>
</dbReference>
<evidence type="ECO:0000256" key="1">
    <source>
        <dbReference type="ARBA" id="ARBA00022741"/>
    </source>
</evidence>
<reference evidence="4 5" key="1">
    <citation type="journal article" date="2019" name="Int. J. Syst. Evol. Microbiol.">
        <title>The Global Catalogue of Microorganisms (GCM) 10K type strain sequencing project: providing services to taxonomists for standard genome sequencing and annotation.</title>
        <authorList>
            <consortium name="The Broad Institute Genomics Platform"/>
            <consortium name="The Broad Institute Genome Sequencing Center for Infectious Disease"/>
            <person name="Wu L."/>
            <person name="Ma J."/>
        </authorList>
    </citation>
    <scope>NUCLEOTIDE SEQUENCE [LARGE SCALE GENOMIC DNA]</scope>
    <source>
        <strain evidence="4 5">JCM 6242</strain>
    </source>
</reference>
<proteinExistence type="predicted"/>
<dbReference type="Gene3D" id="1.10.10.10">
    <property type="entry name" value="Winged helix-like DNA-binding domain superfamily/Winged helix DNA-binding domain"/>
    <property type="match status" value="1"/>
</dbReference>
<dbReference type="SUPFAM" id="SSF46894">
    <property type="entry name" value="C-terminal effector domain of the bipartite response regulators"/>
    <property type="match status" value="1"/>
</dbReference>
<dbReference type="Pfam" id="PF13191">
    <property type="entry name" value="AAA_16"/>
    <property type="match status" value="1"/>
</dbReference>
<dbReference type="PROSITE" id="PS50043">
    <property type="entry name" value="HTH_LUXR_2"/>
    <property type="match status" value="1"/>
</dbReference>
<evidence type="ECO:0000313" key="4">
    <source>
        <dbReference type="EMBL" id="GAA2887559.1"/>
    </source>
</evidence>
<dbReference type="CDD" id="cd06170">
    <property type="entry name" value="LuxR_C_like"/>
    <property type="match status" value="1"/>
</dbReference>
<dbReference type="InterPro" id="IPR016032">
    <property type="entry name" value="Sig_transdc_resp-reg_C-effctor"/>
</dbReference>
<dbReference type="SMART" id="SM00421">
    <property type="entry name" value="HTH_LUXR"/>
    <property type="match status" value="1"/>
</dbReference>
<accession>A0ABN3W367</accession>
<evidence type="ECO:0000313" key="5">
    <source>
        <dbReference type="Proteomes" id="UP001500831"/>
    </source>
</evidence>
<keyword evidence="1" id="KW-0547">Nucleotide-binding</keyword>
<dbReference type="InterPro" id="IPR011990">
    <property type="entry name" value="TPR-like_helical_dom_sf"/>
</dbReference>